<dbReference type="EMBL" id="PNGY01000002">
    <property type="protein sequence ID" value="PMC54552.1"/>
    <property type="molecule type" value="Genomic_DNA"/>
</dbReference>
<gene>
    <name evidence="2" type="ORF">CJ213_06275</name>
</gene>
<comment type="caution">
    <text evidence="2">The sequence shown here is derived from an EMBL/GenBank/DDBJ whole genome shotgun (WGS) entry which is preliminary data.</text>
</comment>
<dbReference type="Proteomes" id="UP000235293">
    <property type="component" value="Unassembled WGS sequence"/>
</dbReference>
<protein>
    <recommendedName>
        <fullName evidence="4">Transmembrane protein</fullName>
    </recommendedName>
</protein>
<organism evidence="2 3">
    <name type="scientific">Gardnerella swidsinskii</name>
    <dbReference type="NCBI Taxonomy" id="2792979"/>
    <lineage>
        <taxon>Bacteria</taxon>
        <taxon>Bacillati</taxon>
        <taxon>Actinomycetota</taxon>
        <taxon>Actinomycetes</taxon>
        <taxon>Bifidobacteriales</taxon>
        <taxon>Bifidobacteriaceae</taxon>
        <taxon>Gardnerella</taxon>
    </lineage>
</organism>
<keyword evidence="1" id="KW-0472">Membrane</keyword>
<dbReference type="AlphaFoldDB" id="A0A9X7FE89"/>
<evidence type="ECO:0008006" key="4">
    <source>
        <dbReference type="Google" id="ProtNLM"/>
    </source>
</evidence>
<keyword evidence="1" id="KW-0812">Transmembrane</keyword>
<sequence>MQYQIACFFGVFRDFQHAGVLACFQWFWGVCFWWVCVLAWVGVSLSLAAQRGWFSSVEVDEPAGVVVV</sequence>
<accession>A0A9X7FE89</accession>
<evidence type="ECO:0000256" key="1">
    <source>
        <dbReference type="SAM" id="Phobius"/>
    </source>
</evidence>
<evidence type="ECO:0000313" key="2">
    <source>
        <dbReference type="EMBL" id="PMC54552.1"/>
    </source>
</evidence>
<name>A0A9X7FE89_9BIFI</name>
<feature type="transmembrane region" description="Helical" evidence="1">
    <location>
        <begin position="26"/>
        <end position="48"/>
    </location>
</feature>
<proteinExistence type="predicted"/>
<keyword evidence="1" id="KW-1133">Transmembrane helix</keyword>
<evidence type="ECO:0000313" key="3">
    <source>
        <dbReference type="Proteomes" id="UP000235293"/>
    </source>
</evidence>
<reference evidence="2 3" key="1">
    <citation type="submission" date="2017-09" db="EMBL/GenBank/DDBJ databases">
        <title>Bacterial strain isolated from the female urinary microbiota.</title>
        <authorList>
            <person name="Thomas-White K."/>
            <person name="Kumar N."/>
            <person name="Forster S."/>
            <person name="Putonti C."/>
            <person name="Lawley T."/>
            <person name="Wolfe A.J."/>
        </authorList>
    </citation>
    <scope>NUCLEOTIDE SEQUENCE [LARGE SCALE GENOMIC DNA]</scope>
    <source>
        <strain evidence="2 3">UMB0411</strain>
    </source>
</reference>